<evidence type="ECO:0000313" key="2">
    <source>
        <dbReference type="EMBL" id="NUN88037.1"/>
    </source>
</evidence>
<name>A0A849XUD6_9FIRM</name>
<accession>A0A849XUD6</accession>
<keyword evidence="2" id="KW-0808">Transferase</keyword>
<sequence>MAEKRLSIQKILLPDKEPQASQWNLYYQGAELVCDICEDGTSRLLMGSFKEYNFCSYFNAISLEKWKKYTNVKKVYLKLEIKGDFEVAVEGYHLTAEAEQRKTYSRKRFKNAEKKYVEVEIPTDNKEMLFAFSIKTYSDCAFYGGTYDATVDEELLHEVSIAISTTTFKKEDYIKKNVEMVRKELIADSYMGQHWYMHVVDNGRTLDKDEIESDHIYYHPNKNVGGAGGFARGMIEVLDQKEPVTHVLLMDDDVLIYAEALRRTYYLLHMIKDEYKEHFISGAMMKLEEMNVFWEDSAYISGGINRAAKIPRDMRFIRELLLNENINADLNNAYAAWWYCCIPIDKVKENGLPLPVFIRGDDIEFGIRNNAKMITMNGISLWHMGFATKYSAFMNGYQAFRNLLIMNACNNKGLADEIIARFEDRIVVELHRFNYNVVKALLDAWNDYMKGPKFIEIEQCEKMLKEKSALNAKMKDLSEFDVNVNLADVYRPDPTNYIQRALYRLTQNGQRFWKTKWMDDSPAVISFDEFYNPQRETFHSNLLAVDVFAKKAEMRSIDKKKYKLLKKRYKYIKNKYEKNKEKIEREYREEQPYLVSREFWNKYLEIEKYQ</sequence>
<protein>
    <submittedName>
        <fullName evidence="2">Glycosyltransferase</fullName>
    </submittedName>
</protein>
<dbReference type="Gene3D" id="3.90.550.60">
    <property type="match status" value="1"/>
</dbReference>
<gene>
    <name evidence="2" type="ORF">HUU93_15880</name>
</gene>
<proteinExistence type="predicted"/>
<dbReference type="GO" id="GO:0016740">
    <property type="term" value="F:transferase activity"/>
    <property type="evidence" value="ECO:0007669"/>
    <property type="project" value="UniProtKB-KW"/>
</dbReference>
<dbReference type="InterPro" id="IPR040492">
    <property type="entry name" value="GlfT2_N"/>
</dbReference>
<evidence type="ECO:0000259" key="1">
    <source>
        <dbReference type="Pfam" id="PF17994"/>
    </source>
</evidence>
<dbReference type="SUPFAM" id="SSF53448">
    <property type="entry name" value="Nucleotide-diphospho-sugar transferases"/>
    <property type="match status" value="1"/>
</dbReference>
<dbReference type="Pfam" id="PF17994">
    <property type="entry name" value="Glft2_N"/>
    <property type="match status" value="1"/>
</dbReference>
<comment type="caution">
    <text evidence="2">The sequence shown here is derived from an EMBL/GenBank/DDBJ whole genome shotgun (WGS) entry which is preliminary data.</text>
</comment>
<reference evidence="2 3" key="2">
    <citation type="submission" date="2020-07" db="EMBL/GenBank/DDBJ databases">
        <title>Bacterial metabolism rescues the inhibition of intestinal drug absorption by food and drug additives.</title>
        <authorList>
            <person name="Zou L."/>
            <person name="Spanogiannopoulos P."/>
            <person name="Chien H.-C."/>
            <person name="Pieper L.M."/>
            <person name="Cai W."/>
            <person name="Khuri N."/>
            <person name="Pottel J."/>
            <person name="Vora B."/>
            <person name="Ni Z."/>
            <person name="Tsakalozou E."/>
            <person name="Zhang W."/>
            <person name="Shoichet B.K."/>
            <person name="Giacomini K.M."/>
            <person name="Turnbaugh P.J."/>
        </authorList>
    </citation>
    <scope>NUCLEOTIDE SEQUENCE [LARGE SCALE GENOMIC DNA]</scope>
    <source>
        <strain evidence="2 3">F22</strain>
    </source>
</reference>
<reference evidence="2 3" key="1">
    <citation type="submission" date="2020-04" db="EMBL/GenBank/DDBJ databases">
        <authorList>
            <person name="Pieper L."/>
        </authorList>
    </citation>
    <scope>NUCLEOTIDE SEQUENCE [LARGE SCALE GENOMIC DNA]</scope>
    <source>
        <strain evidence="2 3">F22</strain>
    </source>
</reference>
<dbReference type="EMBL" id="JABWDC010000121">
    <property type="protein sequence ID" value="NUN88037.1"/>
    <property type="molecule type" value="Genomic_DNA"/>
</dbReference>
<dbReference type="RefSeq" id="WP_175306290.1">
    <property type="nucleotide sequence ID" value="NZ_JABWDC010000121.1"/>
</dbReference>
<evidence type="ECO:0000313" key="3">
    <source>
        <dbReference type="Proteomes" id="UP000554488"/>
    </source>
</evidence>
<dbReference type="Proteomes" id="UP000554488">
    <property type="component" value="Unassembled WGS sequence"/>
</dbReference>
<dbReference type="AlphaFoldDB" id="A0A849XUD6"/>
<feature type="domain" description="Galactofuranosyltransferase GlfT2 N-terminal" evidence="1">
    <location>
        <begin position="8"/>
        <end position="110"/>
    </location>
</feature>
<dbReference type="InterPro" id="IPR029044">
    <property type="entry name" value="Nucleotide-diphossugar_trans"/>
</dbReference>
<organism evidence="2 3">
    <name type="scientific">Coprococcus comes</name>
    <dbReference type="NCBI Taxonomy" id="410072"/>
    <lineage>
        <taxon>Bacteria</taxon>
        <taxon>Bacillati</taxon>
        <taxon>Bacillota</taxon>
        <taxon>Clostridia</taxon>
        <taxon>Lachnospirales</taxon>
        <taxon>Lachnospiraceae</taxon>
        <taxon>Coprococcus</taxon>
    </lineage>
</organism>